<evidence type="ECO:0000313" key="11">
    <source>
        <dbReference type="Proteomes" id="UP000294656"/>
    </source>
</evidence>
<dbReference type="Pfam" id="PF07963">
    <property type="entry name" value="N_methyl"/>
    <property type="match status" value="1"/>
</dbReference>
<dbReference type="GO" id="GO:0015627">
    <property type="term" value="C:type II protein secretion system complex"/>
    <property type="evidence" value="ECO:0007669"/>
    <property type="project" value="InterPro"/>
</dbReference>
<evidence type="ECO:0000256" key="2">
    <source>
        <dbReference type="ARBA" id="ARBA00005233"/>
    </source>
</evidence>
<comment type="caution">
    <text evidence="10">The sequence shown here is derived from an EMBL/GenBank/DDBJ whole genome shotgun (WGS) entry which is preliminary data.</text>
</comment>
<dbReference type="GO" id="GO:0007155">
    <property type="term" value="P:cell adhesion"/>
    <property type="evidence" value="ECO:0007669"/>
    <property type="project" value="InterPro"/>
</dbReference>
<evidence type="ECO:0000256" key="5">
    <source>
        <dbReference type="ARBA" id="ARBA00022692"/>
    </source>
</evidence>
<dbReference type="GO" id="GO:0015628">
    <property type="term" value="P:protein secretion by the type II secretion system"/>
    <property type="evidence" value="ECO:0007669"/>
    <property type="project" value="InterPro"/>
</dbReference>
<dbReference type="InterPro" id="IPR001082">
    <property type="entry name" value="Pilin"/>
</dbReference>
<keyword evidence="8" id="KW-0281">Fimbrium</keyword>
<keyword evidence="11" id="KW-1185">Reference proteome</keyword>
<protein>
    <submittedName>
        <fullName evidence="10">Type IV pilus assembly protein PilA</fullName>
    </submittedName>
</protein>
<evidence type="ECO:0000256" key="9">
    <source>
        <dbReference type="SAM" id="Phobius"/>
    </source>
</evidence>
<evidence type="ECO:0000256" key="6">
    <source>
        <dbReference type="ARBA" id="ARBA00022989"/>
    </source>
</evidence>
<comment type="similarity">
    <text evidence="2 8">Belongs to the N-Me-Phe pilin family.</text>
</comment>
<dbReference type="RefSeq" id="WP_166637703.1">
    <property type="nucleotide sequence ID" value="NZ_SNXC01000013.1"/>
</dbReference>
<sequence length="150" mass="16464">MTRCTRHINSGFTLIELMVVIAIIAILASATAPSLQRHITKAKLVEVESYASELQSAVDEYQISQNDFPTKATLDQYTNSHSIELLKSYSVSDVEGLSGSIVLTLNSNLSIESGSYIKYTKNTSGYWDCLSNLVATIAPSYCTLNDLDEE</sequence>
<dbReference type="PANTHER" id="PTHR30093">
    <property type="entry name" value="GENERAL SECRETION PATHWAY PROTEIN G"/>
    <property type="match status" value="1"/>
</dbReference>
<dbReference type="Pfam" id="PF00114">
    <property type="entry name" value="Pilin"/>
    <property type="match status" value="1"/>
</dbReference>
<keyword evidence="5 9" id="KW-0812">Transmembrane</keyword>
<dbReference type="InterPro" id="IPR012902">
    <property type="entry name" value="N_methyl_site"/>
</dbReference>
<dbReference type="PRINTS" id="PR00813">
    <property type="entry name" value="BCTERIALGSPG"/>
</dbReference>
<dbReference type="SUPFAM" id="SSF54523">
    <property type="entry name" value="Pili subunits"/>
    <property type="match status" value="1"/>
</dbReference>
<name>A0A4R6M8C6_9GAMM</name>
<dbReference type="NCBIfam" id="TIGR02532">
    <property type="entry name" value="IV_pilin_GFxxxE"/>
    <property type="match status" value="1"/>
</dbReference>
<reference evidence="10 11" key="1">
    <citation type="submission" date="2019-03" db="EMBL/GenBank/DDBJ databases">
        <title>Genomic Encyclopedia of Type Strains, Phase III (KMG-III): the genomes of soil and plant-associated and newly described type strains.</title>
        <authorList>
            <person name="Whitman W."/>
        </authorList>
    </citation>
    <scope>NUCLEOTIDE SEQUENCE [LARGE SCALE GENOMIC DNA]</scope>
    <source>
        <strain evidence="10 11">CECT 7378</strain>
    </source>
</reference>
<keyword evidence="4" id="KW-0488">Methylation</keyword>
<keyword evidence="6 9" id="KW-1133">Transmembrane helix</keyword>
<dbReference type="GO" id="GO:0009289">
    <property type="term" value="C:pilus"/>
    <property type="evidence" value="ECO:0007669"/>
    <property type="project" value="InterPro"/>
</dbReference>
<evidence type="ECO:0000256" key="4">
    <source>
        <dbReference type="ARBA" id="ARBA00022481"/>
    </source>
</evidence>
<proteinExistence type="inferred from homology"/>
<dbReference type="Proteomes" id="UP000294656">
    <property type="component" value="Unassembled WGS sequence"/>
</dbReference>
<dbReference type="InterPro" id="IPR045584">
    <property type="entry name" value="Pilin-like"/>
</dbReference>
<feature type="transmembrane region" description="Helical" evidence="9">
    <location>
        <begin position="12"/>
        <end position="32"/>
    </location>
</feature>
<evidence type="ECO:0000313" key="10">
    <source>
        <dbReference type="EMBL" id="TDO96850.1"/>
    </source>
</evidence>
<dbReference type="Gene3D" id="3.30.700.10">
    <property type="entry name" value="Glycoprotein, Type 4 Pilin"/>
    <property type="match status" value="1"/>
</dbReference>
<keyword evidence="7 9" id="KW-0472">Membrane</keyword>
<evidence type="ECO:0000256" key="1">
    <source>
        <dbReference type="ARBA" id="ARBA00004167"/>
    </source>
</evidence>
<dbReference type="PANTHER" id="PTHR30093:SF44">
    <property type="entry name" value="TYPE II SECRETION SYSTEM CORE PROTEIN G"/>
    <property type="match status" value="1"/>
</dbReference>
<evidence type="ECO:0000256" key="3">
    <source>
        <dbReference type="ARBA" id="ARBA00011156"/>
    </source>
</evidence>
<comment type="subcellular location">
    <subcellularLocation>
        <location evidence="1">Membrane</location>
        <topology evidence="1">Single-pass membrane protein</topology>
    </subcellularLocation>
</comment>
<gene>
    <name evidence="10" type="ORF">DFP79_2619</name>
</gene>
<organism evidence="10 11">
    <name type="scientific">Marinomonas balearica</name>
    <dbReference type="NCBI Taxonomy" id="491947"/>
    <lineage>
        <taxon>Bacteria</taxon>
        <taxon>Pseudomonadati</taxon>
        <taxon>Pseudomonadota</taxon>
        <taxon>Gammaproteobacteria</taxon>
        <taxon>Oceanospirillales</taxon>
        <taxon>Oceanospirillaceae</taxon>
        <taxon>Marinomonas</taxon>
    </lineage>
</organism>
<dbReference type="PROSITE" id="PS00409">
    <property type="entry name" value="PROKAR_NTER_METHYL"/>
    <property type="match status" value="1"/>
</dbReference>
<dbReference type="AlphaFoldDB" id="A0A4R6M8C6"/>
<comment type="subunit">
    <text evidence="3">The pili are polar flexible filaments of about 5.4 nanometers diameter and 2.5 micrometers average length; they consist of only a single polypeptide chain arranged in a helical configuration of five subunits per turn in the assembled pilus.</text>
</comment>
<dbReference type="EMBL" id="SNXC01000013">
    <property type="protein sequence ID" value="TDO96850.1"/>
    <property type="molecule type" value="Genomic_DNA"/>
</dbReference>
<evidence type="ECO:0000256" key="8">
    <source>
        <dbReference type="RuleBase" id="RU000389"/>
    </source>
</evidence>
<dbReference type="GO" id="GO:0016020">
    <property type="term" value="C:membrane"/>
    <property type="evidence" value="ECO:0007669"/>
    <property type="project" value="UniProtKB-SubCell"/>
</dbReference>
<dbReference type="InterPro" id="IPR000983">
    <property type="entry name" value="Bac_GSPG_pilin"/>
</dbReference>
<accession>A0A4R6M8C6</accession>
<evidence type="ECO:0000256" key="7">
    <source>
        <dbReference type="ARBA" id="ARBA00023136"/>
    </source>
</evidence>